<evidence type="ECO:0000313" key="5">
    <source>
        <dbReference type="Proteomes" id="UP000564629"/>
    </source>
</evidence>
<evidence type="ECO:0000313" key="3">
    <source>
        <dbReference type="EMBL" id="MBB5474372.1"/>
    </source>
</evidence>
<dbReference type="EMBL" id="JACHDN010000001">
    <property type="protein sequence ID" value="MBB5474372.1"/>
    <property type="molecule type" value="Genomic_DNA"/>
</dbReference>
<reference evidence="2 4" key="1">
    <citation type="submission" date="2019-07" db="EMBL/GenBank/DDBJ databases">
        <title>Whole genome shotgun sequence of Cellulomonas hominis NBRC 16055.</title>
        <authorList>
            <person name="Hosoyama A."/>
            <person name="Uohara A."/>
            <person name="Ohji S."/>
            <person name="Ichikawa N."/>
        </authorList>
    </citation>
    <scope>NUCLEOTIDE SEQUENCE [LARGE SCALE GENOMIC DNA]</scope>
    <source>
        <strain evidence="2 4">NBRC 16055</strain>
    </source>
</reference>
<dbReference type="EMBL" id="BJVQ01000005">
    <property type="protein sequence ID" value="GEL45541.1"/>
    <property type="molecule type" value="Genomic_DNA"/>
</dbReference>
<dbReference type="Proteomes" id="UP000321723">
    <property type="component" value="Unassembled WGS sequence"/>
</dbReference>
<gene>
    <name evidence="2" type="ORF">CHO01_06570</name>
    <name evidence="3" type="ORF">HNR08_003108</name>
</gene>
<dbReference type="RefSeq" id="WP_146833527.1">
    <property type="nucleotide sequence ID" value="NZ_BJVQ01000005.1"/>
</dbReference>
<dbReference type="Proteomes" id="UP000564629">
    <property type="component" value="Unassembled WGS sequence"/>
</dbReference>
<evidence type="ECO:0000313" key="2">
    <source>
        <dbReference type="EMBL" id="GEL45541.1"/>
    </source>
</evidence>
<feature type="region of interest" description="Disordered" evidence="1">
    <location>
        <begin position="14"/>
        <end position="37"/>
    </location>
</feature>
<organism evidence="2 4">
    <name type="scientific">Cellulomonas hominis</name>
    <dbReference type="NCBI Taxonomy" id="156981"/>
    <lineage>
        <taxon>Bacteria</taxon>
        <taxon>Bacillati</taxon>
        <taxon>Actinomycetota</taxon>
        <taxon>Actinomycetes</taxon>
        <taxon>Micrococcales</taxon>
        <taxon>Cellulomonadaceae</taxon>
        <taxon>Cellulomonas</taxon>
    </lineage>
</organism>
<proteinExistence type="predicted"/>
<protein>
    <submittedName>
        <fullName evidence="2">Uncharacterized protein</fullName>
    </submittedName>
</protein>
<comment type="caution">
    <text evidence="2">The sequence shown here is derived from an EMBL/GenBank/DDBJ whole genome shotgun (WGS) entry which is preliminary data.</text>
</comment>
<reference evidence="3 5" key="2">
    <citation type="submission" date="2020-08" db="EMBL/GenBank/DDBJ databases">
        <title>Sequencing the genomes of 1000 actinobacteria strains.</title>
        <authorList>
            <person name="Klenk H.-P."/>
        </authorList>
    </citation>
    <scope>NUCLEOTIDE SEQUENCE [LARGE SCALE GENOMIC DNA]</scope>
    <source>
        <strain evidence="3 5">DSM 9581</strain>
    </source>
</reference>
<name>A0A511F8B8_9CELL</name>
<dbReference type="AlphaFoldDB" id="A0A511F8B8"/>
<dbReference type="OrthoDB" id="4826719at2"/>
<evidence type="ECO:0000313" key="4">
    <source>
        <dbReference type="Proteomes" id="UP000321723"/>
    </source>
</evidence>
<accession>A0A511F8B8</accession>
<sequence>MPVDEGTQAAVRALWQAGSRHGRPPAPVPEADPWEADDPVDGPPRTVSVVFDGVPGVVVHLHRDGADLVAVEGCVEIEVPRRDVVEVLEGLLGGRARRRPRVRGYWRSLASGVLGSPAPSDLEVPAGGRVYAGPILFAPPLSGWLLSRPVAEE</sequence>
<evidence type="ECO:0000256" key="1">
    <source>
        <dbReference type="SAM" id="MobiDB-lite"/>
    </source>
</evidence>
<keyword evidence="4" id="KW-1185">Reference proteome</keyword>